<sequence>MVYPADGLSSVSDVLVFVGECLSGVQVSGPCPSISGVKARILLLGEGRTFSKSSFSLLSQALKPLLDCWDIRRSAGLERNPIQGAFPQPIYTRCWSRSRLAVPLSMIVDSTLISCLSWRALPPSIESSNSLSEILPPRISCFLFLRIGS</sequence>
<name>A0AAN9PIK4_CANGL</name>
<dbReference type="EMBL" id="JAYMYQ010000028">
    <property type="protein sequence ID" value="KAK7298442.1"/>
    <property type="molecule type" value="Genomic_DNA"/>
</dbReference>
<accession>A0AAN9PIK4</accession>
<keyword evidence="2" id="KW-1185">Reference proteome</keyword>
<evidence type="ECO:0000313" key="2">
    <source>
        <dbReference type="Proteomes" id="UP001367508"/>
    </source>
</evidence>
<proteinExistence type="predicted"/>
<protein>
    <submittedName>
        <fullName evidence="1">Uncharacterized protein</fullName>
    </submittedName>
</protein>
<reference evidence="1 2" key="1">
    <citation type="submission" date="2024-01" db="EMBL/GenBank/DDBJ databases">
        <title>The genomes of 5 underutilized Papilionoideae crops provide insights into root nodulation and disease resistanc.</title>
        <authorList>
            <person name="Jiang F."/>
        </authorList>
    </citation>
    <scope>NUCLEOTIDE SEQUENCE [LARGE SCALE GENOMIC DNA]</scope>
    <source>
        <strain evidence="1">LVBAO_FW01</strain>
        <tissue evidence="1">Leaves</tissue>
    </source>
</reference>
<comment type="caution">
    <text evidence="1">The sequence shown here is derived from an EMBL/GenBank/DDBJ whole genome shotgun (WGS) entry which is preliminary data.</text>
</comment>
<evidence type="ECO:0000313" key="1">
    <source>
        <dbReference type="EMBL" id="KAK7298442.1"/>
    </source>
</evidence>
<dbReference type="Proteomes" id="UP001367508">
    <property type="component" value="Unassembled WGS sequence"/>
</dbReference>
<organism evidence="1 2">
    <name type="scientific">Canavalia gladiata</name>
    <name type="common">Sword bean</name>
    <name type="synonym">Dolichos gladiatus</name>
    <dbReference type="NCBI Taxonomy" id="3824"/>
    <lineage>
        <taxon>Eukaryota</taxon>
        <taxon>Viridiplantae</taxon>
        <taxon>Streptophyta</taxon>
        <taxon>Embryophyta</taxon>
        <taxon>Tracheophyta</taxon>
        <taxon>Spermatophyta</taxon>
        <taxon>Magnoliopsida</taxon>
        <taxon>eudicotyledons</taxon>
        <taxon>Gunneridae</taxon>
        <taxon>Pentapetalae</taxon>
        <taxon>rosids</taxon>
        <taxon>fabids</taxon>
        <taxon>Fabales</taxon>
        <taxon>Fabaceae</taxon>
        <taxon>Papilionoideae</taxon>
        <taxon>50 kb inversion clade</taxon>
        <taxon>NPAAA clade</taxon>
        <taxon>indigoferoid/millettioid clade</taxon>
        <taxon>Phaseoleae</taxon>
        <taxon>Canavalia</taxon>
    </lineage>
</organism>
<gene>
    <name evidence="1" type="ORF">VNO77_46902</name>
</gene>
<dbReference type="AlphaFoldDB" id="A0AAN9PIK4"/>